<dbReference type="Proteomes" id="UP000594262">
    <property type="component" value="Unplaced"/>
</dbReference>
<dbReference type="AlphaFoldDB" id="A0A7M5V860"/>
<dbReference type="EnsemblMetazoa" id="CLYHEMT004088.1">
    <property type="protein sequence ID" value="CLYHEMP004088.1"/>
    <property type="gene ID" value="CLYHEMG004088"/>
</dbReference>
<accession>A0A7M5V860</accession>
<evidence type="ECO:0000313" key="3">
    <source>
        <dbReference type="Proteomes" id="UP000594262"/>
    </source>
</evidence>
<keyword evidence="3" id="KW-1185">Reference proteome</keyword>
<evidence type="ECO:0000313" key="2">
    <source>
        <dbReference type="EnsemblMetazoa" id="CLYHEMP004088.1"/>
    </source>
</evidence>
<sequence>FLHYLMWRIINGFHQKIEYSFMIAGHTKFSCDRCFGAFKKSFRKTHVSSLYDVAKVCDSTKCNISVLVGTHDQKIHVPTYDWTEHFLQKKFKPIENLLEYHHFRMSSDEPGFVYCSKTFDDLPTKICIVEDFRKVSHDLPSVVEPKGFSRQRKEYLYTDIREFCTEETKNITAPDPDHY</sequence>
<dbReference type="Pfam" id="PF25273">
    <property type="entry name" value="DUF7869"/>
    <property type="match status" value="1"/>
</dbReference>
<reference evidence="2" key="1">
    <citation type="submission" date="2021-01" db="UniProtKB">
        <authorList>
            <consortium name="EnsemblMetazoa"/>
        </authorList>
    </citation>
    <scope>IDENTIFICATION</scope>
</reference>
<proteinExistence type="predicted"/>
<dbReference type="InterPro" id="IPR057191">
    <property type="entry name" value="DUF7869"/>
</dbReference>
<feature type="domain" description="DUF7869" evidence="1">
    <location>
        <begin position="9"/>
        <end position="111"/>
    </location>
</feature>
<dbReference type="PANTHER" id="PTHR34415:SF1">
    <property type="entry name" value="INTEGRASE CATALYTIC DOMAIN-CONTAINING PROTEIN"/>
    <property type="match status" value="1"/>
</dbReference>
<dbReference type="OrthoDB" id="5986738at2759"/>
<organism evidence="2 3">
    <name type="scientific">Clytia hemisphaerica</name>
    <dbReference type="NCBI Taxonomy" id="252671"/>
    <lineage>
        <taxon>Eukaryota</taxon>
        <taxon>Metazoa</taxon>
        <taxon>Cnidaria</taxon>
        <taxon>Hydrozoa</taxon>
        <taxon>Hydroidolina</taxon>
        <taxon>Leptothecata</taxon>
        <taxon>Obeliida</taxon>
        <taxon>Clytiidae</taxon>
        <taxon>Clytia</taxon>
    </lineage>
</organism>
<dbReference type="PANTHER" id="PTHR34415">
    <property type="entry name" value="INTEGRASE CATALYTIC DOMAIN-CONTAINING PROTEIN"/>
    <property type="match status" value="1"/>
</dbReference>
<protein>
    <recommendedName>
        <fullName evidence="1">DUF7869 domain-containing protein</fullName>
    </recommendedName>
</protein>
<name>A0A7M5V860_9CNID</name>
<evidence type="ECO:0000259" key="1">
    <source>
        <dbReference type="Pfam" id="PF25273"/>
    </source>
</evidence>